<evidence type="ECO:0000313" key="9">
    <source>
        <dbReference type="Proteomes" id="UP000178606"/>
    </source>
</evidence>
<dbReference type="Gene3D" id="1.10.150.130">
    <property type="match status" value="1"/>
</dbReference>
<dbReference type="SUPFAM" id="SSF56349">
    <property type="entry name" value="DNA breaking-rejoining enzymes"/>
    <property type="match status" value="1"/>
</dbReference>
<evidence type="ECO:0000259" key="7">
    <source>
        <dbReference type="PROSITE" id="PS51900"/>
    </source>
</evidence>
<dbReference type="PROSITE" id="PS51900">
    <property type="entry name" value="CB"/>
    <property type="match status" value="1"/>
</dbReference>
<dbReference type="CDD" id="cd00796">
    <property type="entry name" value="INT_Rci_Hp1_C"/>
    <property type="match status" value="1"/>
</dbReference>
<evidence type="ECO:0000256" key="3">
    <source>
        <dbReference type="ARBA" id="ARBA00023125"/>
    </source>
</evidence>
<dbReference type="AlphaFoldDB" id="A0A1F6C356"/>
<evidence type="ECO:0000313" key="8">
    <source>
        <dbReference type="EMBL" id="OGG43571.1"/>
    </source>
</evidence>
<name>A0A1F6C356_HANXR</name>
<dbReference type="InterPro" id="IPR010998">
    <property type="entry name" value="Integrase_recombinase_N"/>
</dbReference>
<evidence type="ECO:0000256" key="5">
    <source>
        <dbReference type="PROSITE-ProRule" id="PRU01248"/>
    </source>
</evidence>
<dbReference type="Gene3D" id="1.10.443.10">
    <property type="entry name" value="Intergrase catalytic core"/>
    <property type="match status" value="1"/>
</dbReference>
<evidence type="ECO:0000259" key="6">
    <source>
        <dbReference type="PROSITE" id="PS51898"/>
    </source>
</evidence>
<comment type="similarity">
    <text evidence="1">Belongs to the 'phage' integrase family.</text>
</comment>
<feature type="domain" description="Tyr recombinase" evidence="6">
    <location>
        <begin position="160"/>
        <end position="343"/>
    </location>
</feature>
<dbReference type="GO" id="GO:0003677">
    <property type="term" value="F:DNA binding"/>
    <property type="evidence" value="ECO:0007669"/>
    <property type="project" value="UniProtKB-UniRule"/>
</dbReference>
<keyword evidence="4" id="KW-0233">DNA recombination</keyword>
<reference evidence="8 9" key="1">
    <citation type="journal article" date="2016" name="Nat. Commun.">
        <title>Thousands of microbial genomes shed light on interconnected biogeochemical processes in an aquifer system.</title>
        <authorList>
            <person name="Anantharaman K."/>
            <person name="Brown C.T."/>
            <person name="Hug L.A."/>
            <person name="Sharon I."/>
            <person name="Castelle C.J."/>
            <person name="Probst A.J."/>
            <person name="Thomas B.C."/>
            <person name="Singh A."/>
            <person name="Wilkins M.J."/>
            <person name="Karaoz U."/>
            <person name="Brodie E.L."/>
            <person name="Williams K.H."/>
            <person name="Hubbard S.S."/>
            <person name="Banfield J.F."/>
        </authorList>
    </citation>
    <scope>NUCLEOTIDE SEQUENCE [LARGE SCALE GENOMIC DNA]</scope>
    <source>
        <strain evidence="9">RIFCSPLOWO2_12_FULL_64_10</strain>
    </source>
</reference>
<sequence>MAVRKDEKSGKWLVDVWIGVHRVRRLLPDKRTAELVEKDLKLKEARGEYLGIREIKAVTFEAFSRDYLKYVETNLSAGRYRSVESTIRANLVPFFGTRYLKDITPRLVEDFKAEQAKTLKPSSVNAYLKVLKAMFTLAVKWGNVRENSLKGGGLLKVDTVEPPHLSAEESNRLLDACREDRNLYTFTAIGLNTGMRVGEIVNLTWADVDLRRGIVKVRPKAKAEGVKAWRGKTGDLRDIPVNDVLADVLARHPRHISSPYVLHHLDGTPYTEGVMWWMLRRAGTRAGLSIRAHPHLLRHTFGTHLAANGVDVVAIQRLMGHTDVKMTMRYLHAAPDRMKGAVETLPFGRPIAQNLDSRADGQNHQGG</sequence>
<keyword evidence="3 5" id="KW-0238">DNA-binding</keyword>
<dbReference type="PROSITE" id="PS51898">
    <property type="entry name" value="TYR_RECOMBINASE"/>
    <property type="match status" value="1"/>
</dbReference>
<proteinExistence type="inferred from homology"/>
<dbReference type="GO" id="GO:0006310">
    <property type="term" value="P:DNA recombination"/>
    <property type="evidence" value="ECO:0007669"/>
    <property type="project" value="UniProtKB-KW"/>
</dbReference>
<dbReference type="Proteomes" id="UP000178606">
    <property type="component" value="Unassembled WGS sequence"/>
</dbReference>
<keyword evidence="2" id="KW-0229">DNA integration</keyword>
<dbReference type="InterPro" id="IPR002104">
    <property type="entry name" value="Integrase_catalytic"/>
</dbReference>
<evidence type="ECO:0008006" key="10">
    <source>
        <dbReference type="Google" id="ProtNLM"/>
    </source>
</evidence>
<comment type="caution">
    <text evidence="8">The sequence shown here is derived from an EMBL/GenBank/DDBJ whole genome shotgun (WGS) entry which is preliminary data.</text>
</comment>
<dbReference type="Pfam" id="PF14659">
    <property type="entry name" value="Phage_int_SAM_3"/>
    <property type="match status" value="1"/>
</dbReference>
<evidence type="ECO:0000256" key="4">
    <source>
        <dbReference type="ARBA" id="ARBA00023172"/>
    </source>
</evidence>
<feature type="domain" description="Core-binding (CB)" evidence="7">
    <location>
        <begin position="58"/>
        <end position="139"/>
    </location>
</feature>
<dbReference type="PANTHER" id="PTHR30349:SF41">
    <property type="entry name" value="INTEGRASE_RECOMBINASE PROTEIN MJ0367-RELATED"/>
    <property type="match status" value="1"/>
</dbReference>
<dbReference type="InterPro" id="IPR050090">
    <property type="entry name" value="Tyrosine_recombinase_XerCD"/>
</dbReference>
<dbReference type="InterPro" id="IPR013762">
    <property type="entry name" value="Integrase-like_cat_sf"/>
</dbReference>
<protein>
    <recommendedName>
        <fullName evidence="10">Tyr recombinase domain-containing protein</fullName>
    </recommendedName>
</protein>
<dbReference type="PANTHER" id="PTHR30349">
    <property type="entry name" value="PHAGE INTEGRASE-RELATED"/>
    <property type="match status" value="1"/>
</dbReference>
<dbReference type="GO" id="GO:0015074">
    <property type="term" value="P:DNA integration"/>
    <property type="evidence" value="ECO:0007669"/>
    <property type="project" value="UniProtKB-KW"/>
</dbReference>
<dbReference type="InterPro" id="IPR044068">
    <property type="entry name" value="CB"/>
</dbReference>
<dbReference type="EMBL" id="MFKF01000431">
    <property type="protein sequence ID" value="OGG43571.1"/>
    <property type="molecule type" value="Genomic_DNA"/>
</dbReference>
<dbReference type="Pfam" id="PF00589">
    <property type="entry name" value="Phage_integrase"/>
    <property type="match status" value="1"/>
</dbReference>
<accession>A0A1F6C356</accession>
<organism evidence="8 9">
    <name type="scientific">Handelsmanbacteria sp. (strain RIFCSPLOWO2_12_FULL_64_10)</name>
    <dbReference type="NCBI Taxonomy" id="1817868"/>
    <lineage>
        <taxon>Bacteria</taxon>
        <taxon>Candidatus Handelsmaniibacteriota</taxon>
    </lineage>
</organism>
<gene>
    <name evidence="8" type="ORF">A3F84_15620</name>
</gene>
<evidence type="ECO:0000256" key="1">
    <source>
        <dbReference type="ARBA" id="ARBA00008857"/>
    </source>
</evidence>
<dbReference type="InterPro" id="IPR011010">
    <property type="entry name" value="DNA_brk_join_enz"/>
</dbReference>
<evidence type="ECO:0000256" key="2">
    <source>
        <dbReference type="ARBA" id="ARBA00022908"/>
    </source>
</evidence>
<dbReference type="InterPro" id="IPR004107">
    <property type="entry name" value="Integrase_SAM-like_N"/>
</dbReference>